<organism evidence="1 2">
    <name type="scientific">Rhynchophorus ferrugineus</name>
    <name type="common">Red palm weevil</name>
    <name type="synonym">Curculio ferrugineus</name>
    <dbReference type="NCBI Taxonomy" id="354439"/>
    <lineage>
        <taxon>Eukaryota</taxon>
        <taxon>Metazoa</taxon>
        <taxon>Ecdysozoa</taxon>
        <taxon>Arthropoda</taxon>
        <taxon>Hexapoda</taxon>
        <taxon>Insecta</taxon>
        <taxon>Pterygota</taxon>
        <taxon>Neoptera</taxon>
        <taxon>Endopterygota</taxon>
        <taxon>Coleoptera</taxon>
        <taxon>Polyphaga</taxon>
        <taxon>Cucujiformia</taxon>
        <taxon>Curculionidae</taxon>
        <taxon>Dryophthorinae</taxon>
        <taxon>Rhynchophorus</taxon>
    </lineage>
</organism>
<dbReference type="AlphaFoldDB" id="A0A834M6D6"/>
<sequence length="103" mass="11325">MENIILAFPSTTACTTQLIGPFLPFPSLRRRQTEPSASRISRIRATGLYVVLVALCSRRLLSVPTPSVTSQPPYDKSSPHVKVTSILSTEATPRKITKNTTEQ</sequence>
<comment type="caution">
    <text evidence="1">The sequence shown here is derived from an EMBL/GenBank/DDBJ whole genome shotgun (WGS) entry which is preliminary data.</text>
</comment>
<name>A0A834M6D6_RHYFE</name>
<gene>
    <name evidence="1" type="ORF">GWI33_017249</name>
</gene>
<accession>A0A834M6D6</accession>
<proteinExistence type="predicted"/>
<reference evidence="1" key="1">
    <citation type="submission" date="2020-08" db="EMBL/GenBank/DDBJ databases">
        <title>Genome sequencing and assembly of the red palm weevil Rhynchophorus ferrugineus.</title>
        <authorList>
            <person name="Dias G.B."/>
            <person name="Bergman C.M."/>
            <person name="Manee M."/>
        </authorList>
    </citation>
    <scope>NUCLEOTIDE SEQUENCE</scope>
    <source>
        <strain evidence="1">AA-2017</strain>
        <tissue evidence="1">Whole larva</tissue>
    </source>
</reference>
<protein>
    <submittedName>
        <fullName evidence="1">Uncharacterized protein</fullName>
    </submittedName>
</protein>
<evidence type="ECO:0000313" key="1">
    <source>
        <dbReference type="EMBL" id="KAF7269731.1"/>
    </source>
</evidence>
<dbReference type="Proteomes" id="UP000625711">
    <property type="component" value="Unassembled WGS sequence"/>
</dbReference>
<evidence type="ECO:0000313" key="2">
    <source>
        <dbReference type="Proteomes" id="UP000625711"/>
    </source>
</evidence>
<keyword evidence="2" id="KW-1185">Reference proteome</keyword>
<dbReference type="EMBL" id="JAACXV010014191">
    <property type="protein sequence ID" value="KAF7269731.1"/>
    <property type="molecule type" value="Genomic_DNA"/>
</dbReference>